<keyword evidence="9" id="KW-1185">Reference proteome</keyword>
<keyword evidence="2" id="KW-0229">DNA integration</keyword>
<dbReference type="InterPro" id="IPR002104">
    <property type="entry name" value="Integrase_catalytic"/>
</dbReference>
<dbReference type="CDD" id="cd01188">
    <property type="entry name" value="INT_RitA_C_like"/>
    <property type="match status" value="1"/>
</dbReference>
<dbReference type="InterPro" id="IPR050090">
    <property type="entry name" value="Tyrosine_recombinase_XerCD"/>
</dbReference>
<proteinExistence type="predicted"/>
<dbReference type="EMBL" id="FRAV01000020">
    <property type="protein sequence ID" value="SHL58483.1"/>
    <property type="molecule type" value="Genomic_DNA"/>
</dbReference>
<dbReference type="Pfam" id="PF00589">
    <property type="entry name" value="Phage_integrase"/>
    <property type="match status" value="1"/>
</dbReference>
<dbReference type="Proteomes" id="UP000184364">
    <property type="component" value="Unassembled WGS sequence"/>
</dbReference>
<dbReference type="PROSITE" id="PS51900">
    <property type="entry name" value="CB"/>
    <property type="match status" value="1"/>
</dbReference>
<dbReference type="AlphaFoldDB" id="A0A1M7BU90"/>
<dbReference type="GO" id="GO:0003677">
    <property type="term" value="F:DNA binding"/>
    <property type="evidence" value="ECO:0007669"/>
    <property type="project" value="UniProtKB-UniRule"/>
</dbReference>
<evidence type="ECO:0000256" key="1">
    <source>
        <dbReference type="ARBA" id="ARBA00022829"/>
    </source>
</evidence>
<dbReference type="InterPro" id="IPR011010">
    <property type="entry name" value="DNA_brk_join_enz"/>
</dbReference>
<dbReference type="SUPFAM" id="SSF56349">
    <property type="entry name" value="DNA breaking-rejoining enzymes"/>
    <property type="match status" value="1"/>
</dbReference>
<evidence type="ECO:0000313" key="8">
    <source>
        <dbReference type="EMBL" id="SHL58483.1"/>
    </source>
</evidence>
<dbReference type="InterPro" id="IPR004107">
    <property type="entry name" value="Integrase_SAM-like_N"/>
</dbReference>
<dbReference type="InterPro" id="IPR013762">
    <property type="entry name" value="Integrase-like_cat_sf"/>
</dbReference>
<dbReference type="GO" id="GO:0015074">
    <property type="term" value="P:DNA integration"/>
    <property type="evidence" value="ECO:0007669"/>
    <property type="project" value="UniProtKB-KW"/>
</dbReference>
<dbReference type="InterPro" id="IPR044068">
    <property type="entry name" value="CB"/>
</dbReference>
<dbReference type="Pfam" id="PF02899">
    <property type="entry name" value="Phage_int_SAM_1"/>
    <property type="match status" value="1"/>
</dbReference>
<evidence type="ECO:0000256" key="4">
    <source>
        <dbReference type="ARBA" id="ARBA00023172"/>
    </source>
</evidence>
<gene>
    <name evidence="8" type="ORF">SAMN05444267_102093</name>
</gene>
<accession>A0A1M7BU90</accession>
<reference evidence="9" key="1">
    <citation type="submission" date="2016-11" db="EMBL/GenBank/DDBJ databases">
        <authorList>
            <person name="Varghese N."/>
            <person name="Submissions S."/>
        </authorList>
    </citation>
    <scope>NUCLEOTIDE SEQUENCE [LARGE SCALE GENOMIC DNA]</scope>
    <source>
        <strain evidence="9">DSM 26899</strain>
    </source>
</reference>
<evidence type="ECO:0000259" key="7">
    <source>
        <dbReference type="PROSITE" id="PS51900"/>
    </source>
</evidence>
<keyword evidence="4" id="KW-0233">DNA recombination</keyword>
<dbReference type="Gene3D" id="1.10.443.10">
    <property type="entry name" value="Intergrase catalytic core"/>
    <property type="match status" value="1"/>
</dbReference>
<dbReference type="PANTHER" id="PTHR30349">
    <property type="entry name" value="PHAGE INTEGRASE-RELATED"/>
    <property type="match status" value="1"/>
</dbReference>
<dbReference type="GO" id="GO:0006310">
    <property type="term" value="P:DNA recombination"/>
    <property type="evidence" value="ECO:0007669"/>
    <property type="project" value="UniProtKB-KW"/>
</dbReference>
<evidence type="ECO:0000256" key="2">
    <source>
        <dbReference type="ARBA" id="ARBA00022908"/>
    </source>
</evidence>
<dbReference type="RefSeq" id="WP_073293685.1">
    <property type="nucleotide sequence ID" value="NZ_FRAV01000020.1"/>
</dbReference>
<feature type="domain" description="Tyr recombinase" evidence="6">
    <location>
        <begin position="209"/>
        <end position="394"/>
    </location>
</feature>
<keyword evidence="1" id="KW-0159">Chromosome partition</keyword>
<dbReference type="OrthoDB" id="9785687at2"/>
<dbReference type="GO" id="GO:0007059">
    <property type="term" value="P:chromosome segregation"/>
    <property type="evidence" value="ECO:0007669"/>
    <property type="project" value="UniProtKB-KW"/>
</dbReference>
<dbReference type="STRING" id="1302687.SAMN05444267_102093"/>
<feature type="domain" description="Core-binding (CB)" evidence="7">
    <location>
        <begin position="107"/>
        <end position="186"/>
    </location>
</feature>
<protein>
    <submittedName>
        <fullName evidence="8">Site-specific recombinase XerD</fullName>
    </submittedName>
</protein>
<organism evidence="8 9">
    <name type="scientific">Chryseobacterium polytrichastri</name>
    <dbReference type="NCBI Taxonomy" id="1302687"/>
    <lineage>
        <taxon>Bacteria</taxon>
        <taxon>Pseudomonadati</taxon>
        <taxon>Bacteroidota</taxon>
        <taxon>Flavobacteriia</taxon>
        <taxon>Flavobacteriales</taxon>
        <taxon>Weeksellaceae</taxon>
        <taxon>Chryseobacterium group</taxon>
        <taxon>Chryseobacterium</taxon>
    </lineage>
</organism>
<evidence type="ECO:0000256" key="3">
    <source>
        <dbReference type="ARBA" id="ARBA00023125"/>
    </source>
</evidence>
<evidence type="ECO:0000256" key="5">
    <source>
        <dbReference type="PROSITE-ProRule" id="PRU01248"/>
    </source>
</evidence>
<sequence>MEKKLNELHNLFEKCMEENAFSNSLKKKFLSEFYRLSFYMSSNSILLYNENIGKQYLTYIQSSGESELIKNSKHQYYEWYIELLNAVLNGDWVIKKKGKDYNVPLPGNLGSYMLDFLNTYAEERRLSQLTRNHYYIGLKKFCEKLVEDKILNLHNITAEYILEFVYLQKNKEHVASILRSILADLYSKKIIDFRTANILTNVKTRSDKKLPSHYTPEEVMCIEKSIDRKYAIGKRDYAIILLATRLGLRSSDIRLLQFSNIDWDNNAITLEQFKTKEPIELPLLIEVGEAIIDYIQHSRPKSFSKYIFLKGNSPHLPLGCQALTAIAKKYFIKSNVEFAKKRHGTHSLRHSLATNLLKKGTSLPVISGTLGHSSTANTMIYVHLNTEDLLNCSLEVPSISKDFYLQTN</sequence>
<dbReference type="PANTHER" id="PTHR30349:SF81">
    <property type="entry name" value="TYROSINE RECOMBINASE XERC"/>
    <property type="match status" value="1"/>
</dbReference>
<dbReference type="PROSITE" id="PS51898">
    <property type="entry name" value="TYR_RECOMBINASE"/>
    <property type="match status" value="1"/>
</dbReference>
<name>A0A1M7BU90_9FLAO</name>
<keyword evidence="3 5" id="KW-0238">DNA-binding</keyword>
<evidence type="ECO:0000259" key="6">
    <source>
        <dbReference type="PROSITE" id="PS51898"/>
    </source>
</evidence>
<evidence type="ECO:0000313" key="9">
    <source>
        <dbReference type="Proteomes" id="UP000184364"/>
    </source>
</evidence>